<evidence type="ECO:0000313" key="3">
    <source>
        <dbReference type="EMBL" id="BAV88907.1"/>
    </source>
</evidence>
<dbReference type="PANTHER" id="PTHR10192">
    <property type="entry name" value="MOLYBDOPTERIN BIOSYNTHESIS PROTEIN"/>
    <property type="match status" value="1"/>
</dbReference>
<evidence type="ECO:0000256" key="1">
    <source>
        <dbReference type="RuleBase" id="RU365090"/>
    </source>
</evidence>
<dbReference type="GO" id="GO:0061599">
    <property type="term" value="F:molybdopterin molybdotransferase activity"/>
    <property type="evidence" value="ECO:0007669"/>
    <property type="project" value="UniProtKB-UniRule"/>
</dbReference>
<dbReference type="InterPro" id="IPR005110">
    <property type="entry name" value="MoeA_linker/N"/>
</dbReference>
<comment type="catalytic activity">
    <reaction evidence="1">
        <text>adenylyl-molybdopterin + molybdate = Mo-molybdopterin + AMP + H(+)</text>
        <dbReference type="Rhea" id="RHEA:35047"/>
        <dbReference type="ChEBI" id="CHEBI:15378"/>
        <dbReference type="ChEBI" id="CHEBI:36264"/>
        <dbReference type="ChEBI" id="CHEBI:62727"/>
        <dbReference type="ChEBI" id="CHEBI:71302"/>
        <dbReference type="ChEBI" id="CHEBI:456215"/>
    </reaction>
</comment>
<organism evidence="3 4">
    <name type="scientific">Rothia aeria</name>
    <dbReference type="NCBI Taxonomy" id="172042"/>
    <lineage>
        <taxon>Bacteria</taxon>
        <taxon>Bacillati</taxon>
        <taxon>Actinomycetota</taxon>
        <taxon>Actinomycetes</taxon>
        <taxon>Micrococcales</taxon>
        <taxon>Micrococcaceae</taxon>
        <taxon>Rothia</taxon>
    </lineage>
</organism>
<dbReference type="EC" id="2.10.1.1" evidence="1"/>
<dbReference type="InterPro" id="IPR036135">
    <property type="entry name" value="MoeA_linker/N_sf"/>
</dbReference>
<dbReference type="InterPro" id="IPR038987">
    <property type="entry name" value="MoeA-like"/>
</dbReference>
<keyword evidence="1" id="KW-0460">Magnesium</keyword>
<dbReference type="GO" id="GO:0006777">
    <property type="term" value="P:Mo-molybdopterin cofactor biosynthetic process"/>
    <property type="evidence" value="ECO:0007669"/>
    <property type="project" value="UniProtKB-UniRule"/>
</dbReference>
<dbReference type="KEGG" id="raj:RA11412_2608"/>
<dbReference type="EMBL" id="AP017895">
    <property type="protein sequence ID" value="BAV88907.1"/>
    <property type="molecule type" value="Genomic_DNA"/>
</dbReference>
<feature type="domain" description="MoeA N-terminal and linker" evidence="2">
    <location>
        <begin position="11"/>
        <end position="125"/>
    </location>
</feature>
<comment type="pathway">
    <text evidence="1">Cofactor biosynthesis; molybdopterin biosynthesis.</text>
</comment>
<dbReference type="Pfam" id="PF03453">
    <property type="entry name" value="MoeA_N"/>
    <property type="match status" value="1"/>
</dbReference>
<dbReference type="GO" id="GO:0005829">
    <property type="term" value="C:cytosol"/>
    <property type="evidence" value="ECO:0007669"/>
    <property type="project" value="TreeGrafter"/>
</dbReference>
<keyword evidence="4" id="KW-1185">Reference proteome</keyword>
<dbReference type="UniPathway" id="UPA00344"/>
<sequence length="177" mass="18719">MPHHHPPAVAWEQARKNLHAAGLTCTAGTDVETLPPKAAIGRYTADDVYSLMDVPHYDSSAMDGYAVSGTPPWLLVTPEYPDDERVNIHRLTVAIEPGQATPILTGGLLPRGAQAIVREEHTTLNTVGGITTVTMASGHIPRPMAPISAAPGPSCPQAGCWLSAARSLPPALPHFWG</sequence>
<keyword evidence="1" id="KW-0501">Molybdenum cofactor biosynthesis</keyword>
<gene>
    <name evidence="3" type="ORF">RA11412_2608</name>
</gene>
<dbReference type="AlphaFoldDB" id="A0A2Z5R2C3"/>
<dbReference type="SUPFAM" id="SSF63882">
    <property type="entry name" value="MoeA N-terminal region -like"/>
    <property type="match status" value="1"/>
</dbReference>
<comment type="cofactor">
    <cofactor evidence="1">
        <name>Mg(2+)</name>
        <dbReference type="ChEBI" id="CHEBI:18420"/>
    </cofactor>
</comment>
<dbReference type="Gene3D" id="2.170.190.11">
    <property type="entry name" value="Molybdopterin biosynthesis moea protein, domain 3"/>
    <property type="match status" value="1"/>
</dbReference>
<protein>
    <recommendedName>
        <fullName evidence="1">Molybdopterin molybdenumtransferase</fullName>
        <ecNumber evidence="1">2.10.1.1</ecNumber>
    </recommendedName>
</protein>
<dbReference type="Proteomes" id="UP000250241">
    <property type="component" value="Chromosome"/>
</dbReference>
<comment type="function">
    <text evidence="1">Catalyzes the insertion of molybdate into adenylated molybdopterin with the concomitant release of AMP.</text>
</comment>
<keyword evidence="1" id="KW-0500">Molybdenum</keyword>
<evidence type="ECO:0000259" key="2">
    <source>
        <dbReference type="Pfam" id="PF03453"/>
    </source>
</evidence>
<reference evidence="3 4" key="1">
    <citation type="submission" date="2016-10" db="EMBL/GenBank/DDBJ databases">
        <title>Genome sequence of Rothia aeria strain JCM11412.</title>
        <authorList>
            <person name="Nambu T."/>
        </authorList>
    </citation>
    <scope>NUCLEOTIDE SEQUENCE [LARGE SCALE GENOMIC DNA]</scope>
    <source>
        <strain evidence="3 4">JCM 11412</strain>
    </source>
</reference>
<keyword evidence="1" id="KW-0808">Transferase</keyword>
<accession>A0A2Z5R2C3</accession>
<dbReference type="PANTHER" id="PTHR10192:SF5">
    <property type="entry name" value="GEPHYRIN"/>
    <property type="match status" value="1"/>
</dbReference>
<comment type="similarity">
    <text evidence="1">Belongs to the MoeA family.</text>
</comment>
<keyword evidence="1" id="KW-0479">Metal-binding</keyword>
<name>A0A2Z5R2C3_9MICC</name>
<dbReference type="GO" id="GO:0046872">
    <property type="term" value="F:metal ion binding"/>
    <property type="evidence" value="ECO:0007669"/>
    <property type="project" value="UniProtKB-UniRule"/>
</dbReference>
<evidence type="ECO:0000313" key="4">
    <source>
        <dbReference type="Proteomes" id="UP000250241"/>
    </source>
</evidence>
<proteinExistence type="inferred from homology"/>
<dbReference type="Gene3D" id="3.90.105.10">
    <property type="entry name" value="Molybdopterin biosynthesis moea protein, domain 2"/>
    <property type="match status" value="1"/>
</dbReference>